<dbReference type="Pfam" id="PF03235">
    <property type="entry name" value="GmrSD_N"/>
    <property type="match status" value="1"/>
</dbReference>
<feature type="domain" description="GmrSD restriction endonucleases N-terminal" evidence="1">
    <location>
        <begin position="14"/>
        <end position="259"/>
    </location>
</feature>
<dbReference type="EMBL" id="CYGX02000009">
    <property type="protein sequence ID" value="SIT36568.1"/>
    <property type="molecule type" value="Genomic_DNA"/>
</dbReference>
<dbReference type="InterPro" id="IPR004919">
    <property type="entry name" value="GmrSD_N"/>
</dbReference>
<evidence type="ECO:0000313" key="2">
    <source>
        <dbReference type="EMBL" id="SIT36568.1"/>
    </source>
</evidence>
<accession>A0A1N7RND6</accession>
<dbReference type="PANTHER" id="PTHR37292">
    <property type="entry name" value="VNG6097C"/>
    <property type="match status" value="1"/>
</dbReference>
<organism evidence="2 3">
    <name type="scientific">Paraburkholderia ribeironis</name>
    <dbReference type="NCBI Taxonomy" id="1247936"/>
    <lineage>
        <taxon>Bacteria</taxon>
        <taxon>Pseudomonadati</taxon>
        <taxon>Pseudomonadota</taxon>
        <taxon>Betaproteobacteria</taxon>
        <taxon>Burkholderiales</taxon>
        <taxon>Burkholderiaceae</taxon>
        <taxon>Paraburkholderia</taxon>
    </lineage>
</organism>
<sequence length="635" mass="72114">MARSTFQTNPIDLRELLDDCHRGALQLPDFQRSWVWDEDRIKSLIASISRAFPVGALMTLETGGEVEFKPRPVEGAPSDARAVRPRSLLLDGQQRMTSLYQVTLRGKVVETVTPKNKKVKRWFYIDIRKALDPSCDREDAIIGVPEDRVIRADFGRSEVLDLATPEREYDALMYPVSQVFDWDSWQDGFHEHWRGDAHTEIRQLFRTFKQTILDNFKQYRVPVIALDRSTSKEAVCVVFEKVNTGGKPLDAFELVTAMYAAEGHELRKDWYGNENVRGRQSRFAETLRPAGATSGIIADVTNTDFLQAISLFHTREKRREAERSGKSGRDLPAVTGNRQALLSLPLSAYKKYEAQVETGFVHAAKFLHMLHIYRVFDLPYQSQIVPLAAILADIGNAWEHDTTRAKLVRWYWNGVFGELYGSAADSRFSRDFLEVPAWLNGGPEPTTVSETIFRADRLKTMRMRLSAAYKGVNALLMKRGAQDFRSGQEFDHIVFFGENVDIHHIFPQDWCKSHNIKPAVFDSIINKTPLSYRTNRIIGGVAPSEYLAKLESGNATSPSIERGRLDEHLRSHFINPELLRADAFEAFMTDRQGRLLALIEEAMGKPAYSGEIREEGEDYESDQATVEADLTMAAV</sequence>
<evidence type="ECO:0000313" key="3">
    <source>
        <dbReference type="Proteomes" id="UP000187012"/>
    </source>
</evidence>
<keyword evidence="3" id="KW-1185">Reference proteome</keyword>
<gene>
    <name evidence="2" type="ORF">BN2475_90088</name>
</gene>
<protein>
    <recommendedName>
        <fullName evidence="1">GmrSD restriction endonucleases N-terminal domain-containing protein</fullName>
    </recommendedName>
</protein>
<dbReference type="OrthoDB" id="9798761at2"/>
<name>A0A1N7RND6_9BURK</name>
<proteinExistence type="predicted"/>
<reference evidence="2 3" key="1">
    <citation type="submission" date="2016-12" db="EMBL/GenBank/DDBJ databases">
        <authorList>
            <person name="Song W.-J."/>
            <person name="Kurnit D.M."/>
        </authorList>
    </citation>
    <scope>NUCLEOTIDE SEQUENCE [LARGE SCALE GENOMIC DNA]</scope>
    <source>
        <strain evidence="2 3">STM7296</strain>
    </source>
</reference>
<dbReference type="AlphaFoldDB" id="A0A1N7RND6"/>
<dbReference type="PANTHER" id="PTHR37292:SF2">
    <property type="entry name" value="DUF262 DOMAIN-CONTAINING PROTEIN"/>
    <property type="match status" value="1"/>
</dbReference>
<dbReference type="RefSeq" id="WP_094778300.1">
    <property type="nucleotide sequence ID" value="NZ_CYGX02000009.1"/>
</dbReference>
<dbReference type="STRING" id="1247936.BN2475_90088"/>
<dbReference type="Proteomes" id="UP000187012">
    <property type="component" value="Unassembled WGS sequence"/>
</dbReference>
<evidence type="ECO:0000259" key="1">
    <source>
        <dbReference type="Pfam" id="PF03235"/>
    </source>
</evidence>